<evidence type="ECO:0000256" key="1">
    <source>
        <dbReference type="SAM" id="Phobius"/>
    </source>
</evidence>
<keyword evidence="1" id="KW-0812">Transmembrane</keyword>
<dbReference type="EMBL" id="HE575324">
    <property type="protein sequence ID" value="CCC95814.1"/>
    <property type="molecule type" value="Genomic_DNA"/>
</dbReference>
<proteinExistence type="predicted"/>
<organism evidence="2">
    <name type="scientific">Trypanosoma congolense (strain IL3000)</name>
    <dbReference type="NCBI Taxonomy" id="1068625"/>
    <lineage>
        <taxon>Eukaryota</taxon>
        <taxon>Discoba</taxon>
        <taxon>Euglenozoa</taxon>
        <taxon>Kinetoplastea</taxon>
        <taxon>Metakinetoplastina</taxon>
        <taxon>Trypanosomatida</taxon>
        <taxon>Trypanosomatidae</taxon>
        <taxon>Trypanosoma</taxon>
        <taxon>Nannomonas</taxon>
    </lineage>
</organism>
<accession>G0V2E2</accession>
<evidence type="ECO:0000313" key="2">
    <source>
        <dbReference type="EMBL" id="CCC95814.1"/>
    </source>
</evidence>
<sequence length="150" mass="17002">MYTYHLCPFPFPSTYSLARSLSLTTSFSPRGFDVIICTTPVLTIPNVEYIQYQQQVLGQPIFSPNRVLHRLLFFFFRLLPPLLIGPSLFIPFVVTLQKSVERATVRLRLSSSLHCDCSDKFSHSGGNVAIKGGRLRENDRNCEVACTIMK</sequence>
<protein>
    <submittedName>
        <fullName evidence="2">Uncharacterized protein TCIL3000_11_13130</fullName>
    </submittedName>
</protein>
<dbReference type="AlphaFoldDB" id="G0V2E2"/>
<name>G0V2E2_TRYCI</name>
<keyword evidence="1" id="KW-0472">Membrane</keyword>
<feature type="transmembrane region" description="Helical" evidence="1">
    <location>
        <begin position="71"/>
        <end position="96"/>
    </location>
</feature>
<dbReference type="VEuPathDB" id="TriTrypDB:TcIL3000.11.13130"/>
<gene>
    <name evidence="2" type="ORF">TCIL3000_11_13130</name>
</gene>
<reference evidence="2" key="1">
    <citation type="journal article" date="2012" name="Proc. Natl. Acad. Sci. U.S.A.">
        <title>Antigenic diversity is generated by distinct evolutionary mechanisms in African trypanosome species.</title>
        <authorList>
            <person name="Jackson A.P."/>
            <person name="Berry A."/>
            <person name="Aslett M."/>
            <person name="Allison H.C."/>
            <person name="Burton P."/>
            <person name="Vavrova-Anderson J."/>
            <person name="Brown R."/>
            <person name="Browne H."/>
            <person name="Corton N."/>
            <person name="Hauser H."/>
            <person name="Gamble J."/>
            <person name="Gilderthorp R."/>
            <person name="Marcello L."/>
            <person name="McQuillan J."/>
            <person name="Otto T.D."/>
            <person name="Quail M.A."/>
            <person name="Sanders M.J."/>
            <person name="van Tonder A."/>
            <person name="Ginger M.L."/>
            <person name="Field M.C."/>
            <person name="Barry J.D."/>
            <person name="Hertz-Fowler C."/>
            <person name="Berriman M."/>
        </authorList>
    </citation>
    <scope>NUCLEOTIDE SEQUENCE</scope>
    <source>
        <strain evidence="2">IL3000</strain>
    </source>
</reference>
<keyword evidence="1" id="KW-1133">Transmembrane helix</keyword>